<evidence type="ECO:0000256" key="1">
    <source>
        <dbReference type="SAM" id="MobiDB-lite"/>
    </source>
</evidence>
<evidence type="ECO:0000313" key="3">
    <source>
        <dbReference type="Proteomes" id="UP000289482"/>
    </source>
</evidence>
<sequence>MSEEAEGCAPRSVRPDGHEVVRSDGHELVRSDGHEVARRGVAERMRPARSRAIWQPVGGPFGLLAAPIDSLVPDRGIQQAR</sequence>
<proteinExistence type="predicted"/>
<dbReference type="RefSeq" id="WP_129246212.1">
    <property type="nucleotide sequence ID" value="NZ_JABZEL010000007.1"/>
</dbReference>
<evidence type="ECO:0000313" key="2">
    <source>
        <dbReference type="EMBL" id="RXS69004.1"/>
    </source>
</evidence>
<comment type="caution">
    <text evidence="2">The sequence shown here is derived from an EMBL/GenBank/DDBJ whole genome shotgun (WGS) entry which is preliminary data.</text>
</comment>
<organism evidence="2 3">
    <name type="scientific">Streptomyces sioyaensis</name>
    <dbReference type="NCBI Taxonomy" id="67364"/>
    <lineage>
        <taxon>Bacteria</taxon>
        <taxon>Bacillati</taxon>
        <taxon>Actinomycetota</taxon>
        <taxon>Actinomycetes</taxon>
        <taxon>Kitasatosporales</taxon>
        <taxon>Streptomycetaceae</taxon>
        <taxon>Streptomyces</taxon>
    </lineage>
</organism>
<name>A0A4Q1R6S4_9ACTN</name>
<dbReference type="GeneID" id="95777796"/>
<feature type="region of interest" description="Disordered" evidence="1">
    <location>
        <begin position="1"/>
        <end position="48"/>
    </location>
</feature>
<dbReference type="EMBL" id="SDIF01000013">
    <property type="protein sequence ID" value="RXS69004.1"/>
    <property type="molecule type" value="Genomic_DNA"/>
</dbReference>
<reference evidence="2 3" key="1">
    <citation type="submission" date="2019-01" db="EMBL/GenBank/DDBJ databases">
        <title>Draft genome sequences of the type strain Streptomyces sioyaensis DSM 40032 and its novel strain, TM32, a thermotolerant antibiotics-producing actinobacterium.</title>
        <authorList>
            <person name="Nakaew N."/>
            <person name="Lumyong S."/>
            <person name="Sloan W.T."/>
            <person name="Sungthong R."/>
        </authorList>
    </citation>
    <scope>NUCLEOTIDE SEQUENCE [LARGE SCALE GENOMIC DNA]</scope>
    <source>
        <strain evidence="2 3">DSM 40032</strain>
    </source>
</reference>
<accession>A0A4Q1R6S4</accession>
<dbReference type="Proteomes" id="UP000289482">
    <property type="component" value="Unassembled WGS sequence"/>
</dbReference>
<protein>
    <submittedName>
        <fullName evidence="2">Uncharacterized protein</fullName>
    </submittedName>
</protein>
<gene>
    <name evidence="2" type="ORF">EST54_07230</name>
</gene>
<keyword evidence="3" id="KW-1185">Reference proteome</keyword>
<dbReference type="AlphaFoldDB" id="A0A4Q1R6S4"/>
<feature type="compositionally biased region" description="Basic and acidic residues" evidence="1">
    <location>
        <begin position="13"/>
        <end position="46"/>
    </location>
</feature>